<dbReference type="EMBL" id="LAJY01000205">
    <property type="protein sequence ID" value="KJV09826.1"/>
    <property type="molecule type" value="Genomic_DNA"/>
</dbReference>
<dbReference type="AlphaFoldDB" id="A0A0F3ISY8"/>
<sequence>MIGRPQAKAGPARAKVRDKRLNMPNLFIDLRDKVYRTKTWAPGKLILSDYEGALATGEDFSGVLKIGGSPKVFLFDGHAARVDYINKKMAASFELHSSEGQELLAQYYAVKETNPAADLPPLLFSLAYRTVNWSLSGFLIGNYAGKLKIGQQFSGMIRLDKTTKAGFFRAEVKRHVGAVRGLGAQFLSLTPETFEMFEIAMKKSESAGG</sequence>
<comment type="caution">
    <text evidence="1">The sequence shown here is derived from an EMBL/GenBank/DDBJ whole genome shotgun (WGS) entry which is preliminary data.</text>
</comment>
<dbReference type="RefSeq" id="WP_045775553.1">
    <property type="nucleotide sequence ID" value="NZ_LAJY01000205.1"/>
</dbReference>
<proteinExistence type="predicted"/>
<evidence type="ECO:0000313" key="1">
    <source>
        <dbReference type="EMBL" id="KJV09826.1"/>
    </source>
</evidence>
<gene>
    <name evidence="1" type="ORF">VZ95_08990</name>
</gene>
<organism evidence="1 2">
    <name type="scientific">Elstera litoralis</name>
    <dbReference type="NCBI Taxonomy" id="552518"/>
    <lineage>
        <taxon>Bacteria</taxon>
        <taxon>Pseudomonadati</taxon>
        <taxon>Pseudomonadota</taxon>
        <taxon>Alphaproteobacteria</taxon>
        <taxon>Rhodospirillales</taxon>
        <taxon>Rhodospirillaceae</taxon>
        <taxon>Elstera</taxon>
    </lineage>
</organism>
<evidence type="ECO:0000313" key="2">
    <source>
        <dbReference type="Proteomes" id="UP000033774"/>
    </source>
</evidence>
<dbReference type="OrthoDB" id="7356068at2"/>
<accession>A0A0F3ISY8</accession>
<evidence type="ECO:0008006" key="3">
    <source>
        <dbReference type="Google" id="ProtNLM"/>
    </source>
</evidence>
<protein>
    <recommendedName>
        <fullName evidence="3">PilZ domain-containing protein</fullName>
    </recommendedName>
</protein>
<reference evidence="1 2" key="1">
    <citation type="submission" date="2015-03" db="EMBL/GenBank/DDBJ databases">
        <title>Draft genome sequence of Elstera litoralis.</title>
        <authorList>
            <person name="Rahalkar M.C."/>
            <person name="Dhakephalkar P.K."/>
            <person name="Pore S.D."/>
            <person name="Arora P."/>
            <person name="Kapse N.G."/>
            <person name="Pandit P.S."/>
        </authorList>
    </citation>
    <scope>NUCLEOTIDE SEQUENCE [LARGE SCALE GENOMIC DNA]</scope>
    <source>
        <strain evidence="1 2">Dia-1</strain>
    </source>
</reference>
<dbReference type="Proteomes" id="UP000033774">
    <property type="component" value="Unassembled WGS sequence"/>
</dbReference>
<name>A0A0F3ISY8_9PROT</name>
<keyword evidence="2" id="KW-1185">Reference proteome</keyword>